<feature type="compositionally biased region" description="Basic residues" evidence="10">
    <location>
        <begin position="243"/>
        <end position="258"/>
    </location>
</feature>
<feature type="domain" description="SDE2-like" evidence="11">
    <location>
        <begin position="74"/>
        <end position="170"/>
    </location>
</feature>
<sequence>MPGSSCVVSHLLGGSKTWMLPKTVNTAHQVCQFLTTVEGCSTESIVLQQGGRILEPWHAVPHDATIIATLSLLGGKGGFGSMLRAIGAQIEKTTNKEACRDLSGRRLRDINQEKKLKEQLQKRAEKEWQRLENRKKKFEALNETPKHIFNDSSFHKEQEEITQSLFDSVEKGLKVAAKEASALNKSNSVNSTSAVESTKCSDESSAIAGESNASSAVTKSLSGSSSDSNGSTSAGPSIADKGVKRKKAEAKKQPAKRGRFFDDLNESSDDDSE</sequence>
<dbReference type="EMBL" id="IACT01001831">
    <property type="protein sequence ID" value="LAC21151.1"/>
    <property type="molecule type" value="mRNA"/>
</dbReference>
<evidence type="ECO:0000256" key="1">
    <source>
        <dbReference type="ARBA" id="ARBA00004123"/>
    </source>
</evidence>
<evidence type="ECO:0000256" key="9">
    <source>
        <dbReference type="SAM" id="Coils"/>
    </source>
</evidence>
<evidence type="ECO:0000256" key="2">
    <source>
        <dbReference type="ARBA" id="ARBA00004496"/>
    </source>
</evidence>
<dbReference type="InterPro" id="IPR053822">
    <property type="entry name" value="SDE2-like_dom"/>
</dbReference>
<dbReference type="GO" id="GO:0008380">
    <property type="term" value="P:RNA splicing"/>
    <property type="evidence" value="ECO:0007669"/>
    <property type="project" value="UniProtKB-KW"/>
</dbReference>
<evidence type="ECO:0000256" key="10">
    <source>
        <dbReference type="SAM" id="MobiDB-lite"/>
    </source>
</evidence>
<evidence type="ECO:0000256" key="7">
    <source>
        <dbReference type="ARBA" id="ARBA00023242"/>
    </source>
</evidence>
<feature type="coiled-coil region" evidence="9">
    <location>
        <begin position="107"/>
        <end position="141"/>
    </location>
</feature>
<dbReference type="GO" id="GO:0005634">
    <property type="term" value="C:nucleus"/>
    <property type="evidence" value="ECO:0007669"/>
    <property type="project" value="UniProtKB-SubCell"/>
</dbReference>
<dbReference type="Pfam" id="PF22782">
    <property type="entry name" value="SDE2"/>
    <property type="match status" value="1"/>
</dbReference>
<keyword evidence="4" id="KW-0963">Cytoplasm</keyword>
<dbReference type="InterPro" id="IPR051421">
    <property type="entry name" value="RNA_Proc_DNA_Dmg_Regulator"/>
</dbReference>
<dbReference type="PANTHER" id="PTHR12786:SF1">
    <property type="entry name" value="SPLICING REGULATOR SDE2"/>
    <property type="match status" value="1"/>
</dbReference>
<comment type="similarity">
    <text evidence="3">Belongs to the SDE2 family.</text>
</comment>
<accession>A0A6A7FRD0</accession>
<evidence type="ECO:0000313" key="12">
    <source>
        <dbReference type="EMBL" id="LAC21151.1"/>
    </source>
</evidence>
<keyword evidence="9" id="KW-0175">Coiled coil</keyword>
<keyword evidence="8" id="KW-0131">Cell cycle</keyword>
<evidence type="ECO:0000259" key="11">
    <source>
        <dbReference type="Pfam" id="PF22782"/>
    </source>
</evidence>
<evidence type="ECO:0000256" key="5">
    <source>
        <dbReference type="ARBA" id="ARBA00022664"/>
    </source>
</evidence>
<evidence type="ECO:0000256" key="8">
    <source>
        <dbReference type="ARBA" id="ARBA00023306"/>
    </source>
</evidence>
<keyword evidence="6" id="KW-0508">mRNA splicing</keyword>
<proteinExistence type="evidence at transcript level"/>
<feature type="compositionally biased region" description="Acidic residues" evidence="10">
    <location>
        <begin position="263"/>
        <end position="273"/>
    </location>
</feature>
<keyword evidence="7" id="KW-0539">Nucleus</keyword>
<dbReference type="GO" id="GO:0006397">
    <property type="term" value="P:mRNA processing"/>
    <property type="evidence" value="ECO:0007669"/>
    <property type="project" value="UniProtKB-KW"/>
</dbReference>
<organism evidence="12">
    <name type="scientific">Hirondellea gigas</name>
    <dbReference type="NCBI Taxonomy" id="1518452"/>
    <lineage>
        <taxon>Eukaryota</taxon>
        <taxon>Metazoa</taxon>
        <taxon>Ecdysozoa</taxon>
        <taxon>Arthropoda</taxon>
        <taxon>Crustacea</taxon>
        <taxon>Multicrustacea</taxon>
        <taxon>Malacostraca</taxon>
        <taxon>Eumalacostraca</taxon>
        <taxon>Peracarida</taxon>
        <taxon>Amphipoda</taxon>
        <taxon>Amphilochidea</taxon>
        <taxon>Lysianassida</taxon>
        <taxon>Lysianassidira</taxon>
        <taxon>Lysianassoidea</taxon>
        <taxon>Lysianassidae</taxon>
        <taxon>Hirondellea</taxon>
    </lineage>
</organism>
<dbReference type="GO" id="GO:0005737">
    <property type="term" value="C:cytoplasm"/>
    <property type="evidence" value="ECO:0007669"/>
    <property type="project" value="UniProtKB-SubCell"/>
</dbReference>
<feature type="compositionally biased region" description="Polar residues" evidence="10">
    <location>
        <begin position="185"/>
        <end position="198"/>
    </location>
</feature>
<feature type="region of interest" description="Disordered" evidence="10">
    <location>
        <begin position="185"/>
        <end position="273"/>
    </location>
</feature>
<reference evidence="12" key="1">
    <citation type="submission" date="2017-11" db="EMBL/GenBank/DDBJ databases">
        <title>The sensing device of the deep-sea amphipod.</title>
        <authorList>
            <person name="Kobayashi H."/>
            <person name="Nagahama T."/>
            <person name="Arai W."/>
            <person name="Sasagawa Y."/>
            <person name="Umeda M."/>
            <person name="Hayashi T."/>
            <person name="Nikaido I."/>
            <person name="Watanabe H."/>
            <person name="Oguri K."/>
            <person name="Kitazato H."/>
            <person name="Fujioka K."/>
            <person name="Kido Y."/>
            <person name="Takami H."/>
        </authorList>
    </citation>
    <scope>NUCLEOTIDE SEQUENCE</scope>
    <source>
        <tissue evidence="12">Whole body</tissue>
    </source>
</reference>
<feature type="compositionally biased region" description="Low complexity" evidence="10">
    <location>
        <begin position="220"/>
        <end position="237"/>
    </location>
</feature>
<comment type="subcellular location">
    <subcellularLocation>
        <location evidence="2">Cytoplasm</location>
    </subcellularLocation>
    <subcellularLocation>
        <location evidence="1">Nucleus</location>
    </subcellularLocation>
</comment>
<evidence type="ECO:0000256" key="4">
    <source>
        <dbReference type="ARBA" id="ARBA00022490"/>
    </source>
</evidence>
<dbReference type="PANTHER" id="PTHR12786">
    <property type="entry name" value="SPLICING FACTOR SF3A-RELATED"/>
    <property type="match status" value="1"/>
</dbReference>
<evidence type="ECO:0000256" key="6">
    <source>
        <dbReference type="ARBA" id="ARBA00023187"/>
    </source>
</evidence>
<name>A0A6A7FRD0_9CRUS</name>
<protein>
    <submittedName>
        <fullName evidence="12">Protein SDE2 homolog</fullName>
    </submittedName>
</protein>
<evidence type="ECO:0000256" key="3">
    <source>
        <dbReference type="ARBA" id="ARBA00008726"/>
    </source>
</evidence>
<dbReference type="AlphaFoldDB" id="A0A6A7FRD0"/>
<keyword evidence="5" id="KW-0507">mRNA processing</keyword>